<gene>
    <name evidence="1" type="ORF">M0811_03655</name>
</gene>
<reference evidence="1" key="1">
    <citation type="submission" date="2022-10" db="EMBL/GenBank/DDBJ databases">
        <title>Novel sulphate-reducing endosymbionts in the free-living metamonad Anaeramoeba.</title>
        <authorList>
            <person name="Jerlstrom-Hultqvist J."/>
            <person name="Cepicka I."/>
            <person name="Gallot-Lavallee L."/>
            <person name="Salas-Leiva D."/>
            <person name="Curtis B.A."/>
            <person name="Zahonova K."/>
            <person name="Pipaliya S."/>
            <person name="Dacks J."/>
            <person name="Roger A.J."/>
        </authorList>
    </citation>
    <scope>NUCLEOTIDE SEQUENCE</scope>
    <source>
        <strain evidence="1">BMAN</strain>
    </source>
</reference>
<sequence length="91" mass="10786">MIQKKSNQIYINFDYENLIAKTKKIIIIKEKGNQIDKYSSFHLCIKPKKNSPITLYLFSQFKNNTIKKIYISVDKIDIKTESLNRNTKKID</sequence>
<name>A0A9Q0RHE8_ANAIG</name>
<accession>A0A9Q0RHE8</accession>
<evidence type="ECO:0000313" key="2">
    <source>
        <dbReference type="Proteomes" id="UP001149090"/>
    </source>
</evidence>
<dbReference type="AlphaFoldDB" id="A0A9Q0RHE8"/>
<proteinExistence type="predicted"/>
<organism evidence="1 2">
    <name type="scientific">Anaeramoeba ignava</name>
    <name type="common">Anaerobic marine amoeba</name>
    <dbReference type="NCBI Taxonomy" id="1746090"/>
    <lineage>
        <taxon>Eukaryota</taxon>
        <taxon>Metamonada</taxon>
        <taxon>Anaeramoebidae</taxon>
        <taxon>Anaeramoeba</taxon>
    </lineage>
</organism>
<protein>
    <submittedName>
        <fullName evidence="1">Uncharacterized protein</fullName>
    </submittedName>
</protein>
<dbReference type="EMBL" id="JAPDFW010000011">
    <property type="protein sequence ID" value="KAJ5080172.1"/>
    <property type="molecule type" value="Genomic_DNA"/>
</dbReference>
<dbReference type="Proteomes" id="UP001149090">
    <property type="component" value="Unassembled WGS sequence"/>
</dbReference>
<keyword evidence="2" id="KW-1185">Reference proteome</keyword>
<evidence type="ECO:0000313" key="1">
    <source>
        <dbReference type="EMBL" id="KAJ5080172.1"/>
    </source>
</evidence>
<comment type="caution">
    <text evidence="1">The sequence shown here is derived from an EMBL/GenBank/DDBJ whole genome shotgun (WGS) entry which is preliminary data.</text>
</comment>